<organism evidence="4 5">
    <name type="scientific">Hypholoma sublateritium (strain FD-334 SS-4)</name>
    <dbReference type="NCBI Taxonomy" id="945553"/>
    <lineage>
        <taxon>Eukaryota</taxon>
        <taxon>Fungi</taxon>
        <taxon>Dikarya</taxon>
        <taxon>Basidiomycota</taxon>
        <taxon>Agaricomycotina</taxon>
        <taxon>Agaricomycetes</taxon>
        <taxon>Agaricomycetidae</taxon>
        <taxon>Agaricales</taxon>
        <taxon>Agaricineae</taxon>
        <taxon>Strophariaceae</taxon>
        <taxon>Hypholoma</taxon>
    </lineage>
</organism>
<dbReference type="GO" id="GO:0016491">
    <property type="term" value="F:oxidoreductase activity"/>
    <property type="evidence" value="ECO:0007669"/>
    <property type="project" value="UniProtKB-KW"/>
</dbReference>
<dbReference type="Gene3D" id="3.40.50.720">
    <property type="entry name" value="NAD(P)-binding Rossmann-like Domain"/>
    <property type="match status" value="1"/>
</dbReference>
<dbReference type="OMA" id="GICYSIN"/>
<evidence type="ECO:0000256" key="1">
    <source>
        <dbReference type="ARBA" id="ARBA00006484"/>
    </source>
</evidence>
<proteinExistence type="inferred from homology"/>
<evidence type="ECO:0000256" key="3">
    <source>
        <dbReference type="ARBA" id="ARBA00023002"/>
    </source>
</evidence>
<dbReference type="InterPro" id="IPR051468">
    <property type="entry name" value="Fungal_SecMetab_SDRs"/>
</dbReference>
<dbReference type="EMBL" id="KN817551">
    <property type="protein sequence ID" value="KJA22326.1"/>
    <property type="molecule type" value="Genomic_DNA"/>
</dbReference>
<accession>A0A0D2P0T8</accession>
<dbReference type="PANTHER" id="PTHR43544:SF7">
    <property type="entry name" value="NADB-LER2"/>
    <property type="match status" value="1"/>
</dbReference>
<evidence type="ECO:0000313" key="4">
    <source>
        <dbReference type="EMBL" id="KJA22326.1"/>
    </source>
</evidence>
<evidence type="ECO:0008006" key="6">
    <source>
        <dbReference type="Google" id="ProtNLM"/>
    </source>
</evidence>
<dbReference type="GO" id="GO:0005737">
    <property type="term" value="C:cytoplasm"/>
    <property type="evidence" value="ECO:0007669"/>
    <property type="project" value="TreeGrafter"/>
</dbReference>
<dbReference type="InterPro" id="IPR002347">
    <property type="entry name" value="SDR_fam"/>
</dbReference>
<name>A0A0D2P0T8_HYPSF</name>
<dbReference type="Pfam" id="PF00106">
    <property type="entry name" value="adh_short"/>
    <property type="match status" value="1"/>
</dbReference>
<evidence type="ECO:0000256" key="2">
    <source>
        <dbReference type="ARBA" id="ARBA00022857"/>
    </source>
</evidence>
<dbReference type="OrthoDB" id="9876299at2759"/>
<keyword evidence="3" id="KW-0560">Oxidoreductase</keyword>
<dbReference type="PRINTS" id="PR00081">
    <property type="entry name" value="GDHRDH"/>
</dbReference>
<reference evidence="5" key="1">
    <citation type="submission" date="2014-04" db="EMBL/GenBank/DDBJ databases">
        <title>Evolutionary Origins and Diversification of the Mycorrhizal Mutualists.</title>
        <authorList>
            <consortium name="DOE Joint Genome Institute"/>
            <consortium name="Mycorrhizal Genomics Consortium"/>
            <person name="Kohler A."/>
            <person name="Kuo A."/>
            <person name="Nagy L.G."/>
            <person name="Floudas D."/>
            <person name="Copeland A."/>
            <person name="Barry K.W."/>
            <person name="Cichocki N."/>
            <person name="Veneault-Fourrey C."/>
            <person name="LaButti K."/>
            <person name="Lindquist E.A."/>
            <person name="Lipzen A."/>
            <person name="Lundell T."/>
            <person name="Morin E."/>
            <person name="Murat C."/>
            <person name="Riley R."/>
            <person name="Ohm R."/>
            <person name="Sun H."/>
            <person name="Tunlid A."/>
            <person name="Henrissat B."/>
            <person name="Grigoriev I.V."/>
            <person name="Hibbett D.S."/>
            <person name="Martin F."/>
        </authorList>
    </citation>
    <scope>NUCLEOTIDE SEQUENCE [LARGE SCALE GENOMIC DNA]</scope>
    <source>
        <strain evidence="5">FD-334 SS-4</strain>
    </source>
</reference>
<dbReference type="AlphaFoldDB" id="A0A0D2P0T8"/>
<protein>
    <recommendedName>
        <fullName evidence="6">Ketoreductase (KR) domain-containing protein</fullName>
    </recommendedName>
</protein>
<comment type="similarity">
    <text evidence="1">Belongs to the short-chain dehydrogenases/reductases (SDR) family.</text>
</comment>
<sequence length="256" mass="27467">MSQSTVYLVTGSNRGLGLGLVTQILEEHDSAFVYAGVRDPENAPALSGLQIKHPNRIAVVKCVSADVEGNVALGREIEKRHGHLDTVVANAGICDSANNVSEISPANLEEHFRVNVTGTIVLFQAVYGLLKKSASPRFIPISTSGACLDGRAIKFPKGGIEYGATKAALNWATRKIHFENEWLIAFPLSPGAVDTDMLRNNVVADTTGLLKKMLETIPTLPTAETASALLIKLIDGSTREKEGGQFVHVDGTRLPW</sequence>
<gene>
    <name evidence="4" type="ORF">HYPSUDRAFT_164726</name>
</gene>
<dbReference type="Proteomes" id="UP000054270">
    <property type="component" value="Unassembled WGS sequence"/>
</dbReference>
<keyword evidence="5" id="KW-1185">Reference proteome</keyword>
<dbReference type="SUPFAM" id="SSF51735">
    <property type="entry name" value="NAD(P)-binding Rossmann-fold domains"/>
    <property type="match status" value="1"/>
</dbReference>
<dbReference type="InterPro" id="IPR036291">
    <property type="entry name" value="NAD(P)-bd_dom_sf"/>
</dbReference>
<dbReference type="PANTHER" id="PTHR43544">
    <property type="entry name" value="SHORT-CHAIN DEHYDROGENASE/REDUCTASE"/>
    <property type="match status" value="1"/>
</dbReference>
<evidence type="ECO:0000313" key="5">
    <source>
        <dbReference type="Proteomes" id="UP000054270"/>
    </source>
</evidence>
<keyword evidence="2" id="KW-0521">NADP</keyword>